<gene>
    <name evidence="5" type="ORF">GNP93_01465</name>
</gene>
<sequence length="332" mass="36877">MSDKINWGILGTAEIAETQVIPAIQSASNATLAAIASGSGKEREFAAKYRIPKAYGTYEELLDDPDIDMVYIPLPNGLHSKWVKAAAIRGKHVLCEKPAALTARETSEMIDVCEQHHVLFMEALMYQFHPQHQRVKEMVRSGAIGEVVLMRSSFTFMLKKLEGNFRLHPQNGGGSIYDIGCYCIHAIREIMGEPESVSSWGRISASHQVDLSAIAILDFANGTKSYFDCGMNMSTRHEYEIVGTRGTIRVPKAFIPQTDGEGLIQLTDQQGNMQEERHYGNYYKLGVEHLSSCLLDRTQPRYGTEGSIRNMKVIDACLASIASHNHAPVSIR</sequence>
<dbReference type="InterPro" id="IPR050984">
    <property type="entry name" value="Gfo/Idh/MocA_domain"/>
</dbReference>
<evidence type="ECO:0000259" key="4">
    <source>
        <dbReference type="Pfam" id="PF22725"/>
    </source>
</evidence>
<dbReference type="Gene3D" id="3.40.50.720">
    <property type="entry name" value="NAD(P)-binding Rossmann-like Domain"/>
    <property type="match status" value="1"/>
</dbReference>
<dbReference type="GO" id="GO:0016491">
    <property type="term" value="F:oxidoreductase activity"/>
    <property type="evidence" value="ECO:0007669"/>
    <property type="project" value="UniProtKB-KW"/>
</dbReference>
<dbReference type="GO" id="GO:0000166">
    <property type="term" value="F:nucleotide binding"/>
    <property type="evidence" value="ECO:0007669"/>
    <property type="project" value="InterPro"/>
</dbReference>
<comment type="caution">
    <text evidence="5">The sequence shown here is derived from an EMBL/GenBank/DDBJ whole genome shotgun (WGS) entry which is preliminary data.</text>
</comment>
<dbReference type="SUPFAM" id="SSF51735">
    <property type="entry name" value="NAD(P)-binding Rossmann-fold domains"/>
    <property type="match status" value="1"/>
</dbReference>
<feature type="domain" description="GFO/IDH/MocA-like oxidoreductase" evidence="4">
    <location>
        <begin position="132"/>
        <end position="249"/>
    </location>
</feature>
<dbReference type="PANTHER" id="PTHR22604">
    <property type="entry name" value="OXIDOREDUCTASES"/>
    <property type="match status" value="1"/>
</dbReference>
<comment type="similarity">
    <text evidence="1">Belongs to the Gfo/Idh/MocA family.</text>
</comment>
<dbReference type="Pfam" id="PF01408">
    <property type="entry name" value="GFO_IDH_MocA"/>
    <property type="match status" value="1"/>
</dbReference>
<evidence type="ECO:0000259" key="3">
    <source>
        <dbReference type="Pfam" id="PF01408"/>
    </source>
</evidence>
<dbReference type="SUPFAM" id="SSF55347">
    <property type="entry name" value="Glyceraldehyde-3-phosphate dehydrogenase-like, C-terminal domain"/>
    <property type="match status" value="1"/>
</dbReference>
<dbReference type="Gene3D" id="3.30.360.10">
    <property type="entry name" value="Dihydrodipicolinate Reductase, domain 2"/>
    <property type="match status" value="1"/>
</dbReference>
<dbReference type="InterPro" id="IPR036291">
    <property type="entry name" value="NAD(P)-bd_dom_sf"/>
</dbReference>
<protein>
    <submittedName>
        <fullName evidence="5">Gfo/Idh/MocA family oxidoreductase</fullName>
    </submittedName>
</protein>
<keyword evidence="2" id="KW-0560">Oxidoreductase</keyword>
<dbReference type="PANTHER" id="PTHR22604:SF105">
    <property type="entry name" value="TRANS-1,2-DIHYDROBENZENE-1,2-DIOL DEHYDROGENASE"/>
    <property type="match status" value="1"/>
</dbReference>
<reference evidence="5 6" key="1">
    <citation type="submission" date="2019-11" db="EMBL/GenBank/DDBJ databases">
        <title>Draft genome sequences of five Paenibacillus species of dairy origin.</title>
        <authorList>
            <person name="Olajide A.M."/>
            <person name="Chen S."/>
            <person name="Lapointe G."/>
        </authorList>
    </citation>
    <scope>NUCLEOTIDE SEQUENCE [LARGE SCALE GENOMIC DNA]</scope>
    <source>
        <strain evidence="5 6">2CS3</strain>
    </source>
</reference>
<evidence type="ECO:0000256" key="2">
    <source>
        <dbReference type="ARBA" id="ARBA00023002"/>
    </source>
</evidence>
<feature type="domain" description="Gfo/Idh/MocA-like oxidoreductase N-terminal" evidence="3">
    <location>
        <begin position="5"/>
        <end position="122"/>
    </location>
</feature>
<proteinExistence type="inferred from homology"/>
<dbReference type="InterPro" id="IPR055170">
    <property type="entry name" value="GFO_IDH_MocA-like_dom"/>
</dbReference>
<name>A0A7X2Z7T8_9BACL</name>
<organism evidence="5 6">
    <name type="scientific">Paenibacillus validus</name>
    <dbReference type="NCBI Taxonomy" id="44253"/>
    <lineage>
        <taxon>Bacteria</taxon>
        <taxon>Bacillati</taxon>
        <taxon>Bacillota</taxon>
        <taxon>Bacilli</taxon>
        <taxon>Bacillales</taxon>
        <taxon>Paenibacillaceae</taxon>
        <taxon>Paenibacillus</taxon>
    </lineage>
</organism>
<evidence type="ECO:0000313" key="6">
    <source>
        <dbReference type="Proteomes" id="UP000450917"/>
    </source>
</evidence>
<dbReference type="AlphaFoldDB" id="A0A7X2Z7T8"/>
<evidence type="ECO:0000256" key="1">
    <source>
        <dbReference type="ARBA" id="ARBA00010928"/>
    </source>
</evidence>
<dbReference type="Pfam" id="PF22725">
    <property type="entry name" value="GFO_IDH_MocA_C3"/>
    <property type="match status" value="1"/>
</dbReference>
<accession>A0A7X2Z7T8</accession>
<evidence type="ECO:0000313" key="5">
    <source>
        <dbReference type="EMBL" id="MUG69335.1"/>
    </source>
</evidence>
<dbReference type="EMBL" id="WNZX01000001">
    <property type="protein sequence ID" value="MUG69335.1"/>
    <property type="molecule type" value="Genomic_DNA"/>
</dbReference>
<keyword evidence="6" id="KW-1185">Reference proteome</keyword>
<dbReference type="Proteomes" id="UP000450917">
    <property type="component" value="Unassembled WGS sequence"/>
</dbReference>
<dbReference type="InterPro" id="IPR000683">
    <property type="entry name" value="Gfo/Idh/MocA-like_OxRdtase_N"/>
</dbReference>